<protein>
    <recommendedName>
        <fullName evidence="8 9">Triosephosphate isomerase</fullName>
        <shortName evidence="8">TIM</shortName>
        <shortName evidence="8">TPI</shortName>
        <ecNumber evidence="8 9">5.3.1.1</ecNumber>
    </recommendedName>
    <alternativeName>
        <fullName evidence="8">Triose-phosphate isomerase</fullName>
    </alternativeName>
</protein>
<evidence type="ECO:0000256" key="7">
    <source>
        <dbReference type="ARBA" id="ARBA00023235"/>
    </source>
</evidence>
<dbReference type="CDD" id="cd00311">
    <property type="entry name" value="TIM"/>
    <property type="match status" value="1"/>
</dbReference>
<keyword evidence="7 8" id="KW-0413">Isomerase</keyword>
<evidence type="ECO:0000256" key="6">
    <source>
        <dbReference type="ARBA" id="ARBA00023152"/>
    </source>
</evidence>
<dbReference type="GO" id="GO:0019563">
    <property type="term" value="P:glycerol catabolic process"/>
    <property type="evidence" value="ECO:0007669"/>
    <property type="project" value="TreeGrafter"/>
</dbReference>
<dbReference type="Pfam" id="PF00121">
    <property type="entry name" value="TIM"/>
    <property type="match status" value="1"/>
</dbReference>
<dbReference type="Proteomes" id="UP001155587">
    <property type="component" value="Unassembled WGS sequence"/>
</dbReference>
<dbReference type="NCBIfam" id="TIGR00419">
    <property type="entry name" value="tim"/>
    <property type="match status" value="1"/>
</dbReference>
<comment type="catalytic activity">
    <reaction evidence="8 9">
        <text>D-glyceraldehyde 3-phosphate = dihydroxyacetone phosphate</text>
        <dbReference type="Rhea" id="RHEA:18585"/>
        <dbReference type="ChEBI" id="CHEBI:57642"/>
        <dbReference type="ChEBI" id="CHEBI:59776"/>
        <dbReference type="EC" id="5.3.1.1"/>
    </reaction>
</comment>
<dbReference type="RefSeq" id="WP_265674275.1">
    <property type="nucleotide sequence ID" value="NZ_JAKRRY010000007.1"/>
</dbReference>
<dbReference type="SUPFAM" id="SSF51351">
    <property type="entry name" value="Triosephosphate isomerase (TIM)"/>
    <property type="match status" value="1"/>
</dbReference>
<keyword evidence="5 8" id="KW-0963">Cytoplasm</keyword>
<dbReference type="InterPro" id="IPR000652">
    <property type="entry name" value="Triosephosphate_isomerase"/>
</dbReference>
<dbReference type="NCBIfam" id="NF000722">
    <property type="entry name" value="PRK00042.2-1"/>
    <property type="match status" value="1"/>
</dbReference>
<comment type="pathway">
    <text evidence="8 9">Carbohydrate biosynthesis; gluconeogenesis.</text>
</comment>
<keyword evidence="11" id="KW-1185">Reference proteome</keyword>
<evidence type="ECO:0000256" key="1">
    <source>
        <dbReference type="ARBA" id="ARBA00004680"/>
    </source>
</evidence>
<evidence type="ECO:0000256" key="5">
    <source>
        <dbReference type="ARBA" id="ARBA00022490"/>
    </source>
</evidence>
<dbReference type="PANTHER" id="PTHR21139:SF42">
    <property type="entry name" value="TRIOSEPHOSPHATE ISOMERASE"/>
    <property type="match status" value="1"/>
</dbReference>
<feature type="binding site" evidence="8">
    <location>
        <position position="174"/>
    </location>
    <ligand>
        <name>substrate</name>
    </ligand>
</feature>
<dbReference type="GO" id="GO:0005829">
    <property type="term" value="C:cytosol"/>
    <property type="evidence" value="ECO:0007669"/>
    <property type="project" value="TreeGrafter"/>
</dbReference>
<dbReference type="InterPro" id="IPR035990">
    <property type="entry name" value="TIM_sf"/>
</dbReference>
<comment type="caution">
    <text evidence="10">The sequence shown here is derived from an EMBL/GenBank/DDBJ whole genome shotgun (WGS) entry which is preliminary data.</text>
</comment>
<evidence type="ECO:0000256" key="3">
    <source>
        <dbReference type="ARBA" id="ARBA00007422"/>
    </source>
</evidence>
<dbReference type="PANTHER" id="PTHR21139">
    <property type="entry name" value="TRIOSEPHOSPHATE ISOMERASE"/>
    <property type="match status" value="1"/>
</dbReference>
<keyword evidence="6 8" id="KW-0324">Glycolysis</keyword>
<dbReference type="EC" id="5.3.1.1" evidence="8 9"/>
<dbReference type="GO" id="GO:0046166">
    <property type="term" value="P:glyceraldehyde-3-phosphate biosynthetic process"/>
    <property type="evidence" value="ECO:0007669"/>
    <property type="project" value="TreeGrafter"/>
</dbReference>
<dbReference type="FunFam" id="3.20.20.70:FF:000016">
    <property type="entry name" value="Triosephosphate isomerase"/>
    <property type="match status" value="1"/>
</dbReference>
<evidence type="ECO:0000256" key="4">
    <source>
        <dbReference type="ARBA" id="ARBA00022432"/>
    </source>
</evidence>
<dbReference type="InterPro" id="IPR022896">
    <property type="entry name" value="TrioseP_Isoase_bac/euk"/>
</dbReference>
<evidence type="ECO:0000313" key="11">
    <source>
        <dbReference type="Proteomes" id="UP001155587"/>
    </source>
</evidence>
<comment type="caution">
    <text evidence="8">Lacks conserved residue(s) required for the propagation of feature annotation.</text>
</comment>
<comment type="similarity">
    <text evidence="3 8 9">Belongs to the triosephosphate isomerase family.</text>
</comment>
<feature type="binding site" evidence="8">
    <location>
        <position position="215"/>
    </location>
    <ligand>
        <name>substrate</name>
    </ligand>
</feature>
<feature type="active site" description="Electrophile" evidence="8">
    <location>
        <position position="96"/>
    </location>
</feature>
<dbReference type="InterPro" id="IPR020861">
    <property type="entry name" value="Triosephosphate_isomerase_AS"/>
</dbReference>
<dbReference type="GO" id="GO:0004807">
    <property type="term" value="F:triose-phosphate isomerase activity"/>
    <property type="evidence" value="ECO:0007669"/>
    <property type="project" value="UniProtKB-UniRule"/>
</dbReference>
<dbReference type="HAMAP" id="MF_00147_B">
    <property type="entry name" value="TIM_B"/>
    <property type="match status" value="1"/>
</dbReference>
<comment type="subcellular location">
    <subcellularLocation>
        <location evidence="8 9">Cytoplasm</location>
    </subcellularLocation>
</comment>
<comment type="function">
    <text evidence="8">Involved in the gluconeogenesis. Catalyzes stereospecifically the conversion of dihydroxyacetone phosphate (DHAP) to D-glyceraldehyde-3-phosphate (G3P).</text>
</comment>
<evidence type="ECO:0000256" key="8">
    <source>
        <dbReference type="HAMAP-Rule" id="MF_00147"/>
    </source>
</evidence>
<dbReference type="InterPro" id="IPR013785">
    <property type="entry name" value="Aldolase_TIM"/>
</dbReference>
<proteinExistence type="inferred from homology"/>
<keyword evidence="4 8" id="KW-0312">Gluconeogenesis</keyword>
<dbReference type="EMBL" id="JAKRRY010000007">
    <property type="protein sequence ID" value="MCW8345869.1"/>
    <property type="molecule type" value="Genomic_DNA"/>
</dbReference>
<organism evidence="10 11">
    <name type="scientific">Vibrio qingdaonensis</name>
    <dbReference type="NCBI Taxonomy" id="2829491"/>
    <lineage>
        <taxon>Bacteria</taxon>
        <taxon>Pseudomonadati</taxon>
        <taxon>Pseudomonadota</taxon>
        <taxon>Gammaproteobacteria</taxon>
        <taxon>Vibrionales</taxon>
        <taxon>Vibrionaceae</taxon>
        <taxon>Vibrio</taxon>
    </lineage>
</organism>
<reference evidence="10" key="1">
    <citation type="submission" date="2022-02" db="EMBL/GenBank/DDBJ databases">
        <title>Vibrio sp. nov, a new bacterium isolated from seawater.</title>
        <authorList>
            <person name="Yuan Y."/>
        </authorList>
    </citation>
    <scope>NUCLEOTIDE SEQUENCE</scope>
    <source>
        <strain evidence="10">ZSDZ65</strain>
    </source>
</reference>
<comment type="subunit">
    <text evidence="8 9">Homodimer.</text>
</comment>
<accession>A0A9X3CLX8</accession>
<comment type="pathway">
    <text evidence="2">Carbohydrate metabolism; erythritol degradation.</text>
</comment>
<evidence type="ECO:0000313" key="10">
    <source>
        <dbReference type="EMBL" id="MCW8345869.1"/>
    </source>
</evidence>
<dbReference type="AlphaFoldDB" id="A0A9X3CLX8"/>
<evidence type="ECO:0000256" key="2">
    <source>
        <dbReference type="ARBA" id="ARBA00004939"/>
    </source>
</evidence>
<evidence type="ECO:0000256" key="9">
    <source>
        <dbReference type="RuleBase" id="RU363013"/>
    </source>
</evidence>
<dbReference type="Gene3D" id="3.20.20.70">
    <property type="entry name" value="Aldolase class I"/>
    <property type="match status" value="1"/>
</dbReference>
<feature type="active site" description="Proton acceptor" evidence="8">
    <location>
        <position position="168"/>
    </location>
</feature>
<name>A0A9X3CLX8_9VIBR</name>
<gene>
    <name evidence="8" type="primary">tpiA</name>
    <name evidence="10" type="ORF">MD535_07580</name>
</gene>
<dbReference type="GO" id="GO:0006094">
    <property type="term" value="P:gluconeogenesis"/>
    <property type="evidence" value="ECO:0007669"/>
    <property type="project" value="UniProtKB-UniRule"/>
</dbReference>
<dbReference type="PROSITE" id="PS00171">
    <property type="entry name" value="TIM_1"/>
    <property type="match status" value="1"/>
</dbReference>
<dbReference type="GO" id="GO:0006096">
    <property type="term" value="P:glycolytic process"/>
    <property type="evidence" value="ECO:0007669"/>
    <property type="project" value="UniProtKB-UniRule"/>
</dbReference>
<comment type="pathway">
    <text evidence="1 8 9">Carbohydrate degradation; glycolysis; D-glyceraldehyde 3-phosphate from glycerone phosphate: step 1/1.</text>
</comment>
<dbReference type="PROSITE" id="PS51440">
    <property type="entry name" value="TIM_2"/>
    <property type="match status" value="1"/>
</dbReference>
<sequence length="264" mass="28640">MKKIWVGTSWKMNKTGETAQDWANAVSTSVKNCNAGVQPFVIPPFPYITNVVSHFSDTKMKVGAQNMCWQDEGAFTGEVSPVMLKDCGATLVEIGHSERRGLFGESDKTVNQKVRAALKHGLTPLVCVGDSADEKQWGVSIESVVRQVKIALFQVPLAQVSQVIIAYEPIWAIGENGTPATNEEAEGVHQAIREALSRQYGEPIAQDMTLLYGGSVNLDNASELLDQPNIDGVFVGRTAWQASGYLELLSIAQSKANSTVKEPC</sequence>